<reference evidence="2" key="1">
    <citation type="submission" date="2020-05" db="EMBL/GenBank/DDBJ databases">
        <authorList>
            <person name="Chiriac C."/>
            <person name="Salcher M."/>
            <person name="Ghai R."/>
            <person name="Kavagutti S V."/>
        </authorList>
    </citation>
    <scope>NUCLEOTIDE SEQUENCE</scope>
</reference>
<proteinExistence type="predicted"/>
<dbReference type="AlphaFoldDB" id="A0A6J6C5J5"/>
<protein>
    <submittedName>
        <fullName evidence="2">Unannotated protein</fullName>
    </submittedName>
</protein>
<dbReference type="SUPFAM" id="SSF56281">
    <property type="entry name" value="Metallo-hydrolase/oxidoreductase"/>
    <property type="match status" value="1"/>
</dbReference>
<dbReference type="GO" id="GO:0016740">
    <property type="term" value="F:transferase activity"/>
    <property type="evidence" value="ECO:0007669"/>
    <property type="project" value="TreeGrafter"/>
</dbReference>
<dbReference type="EMBL" id="CAEZSP010000043">
    <property type="protein sequence ID" value="CAB4546552.1"/>
    <property type="molecule type" value="Genomic_DNA"/>
</dbReference>
<dbReference type="InterPro" id="IPR001279">
    <property type="entry name" value="Metallo-B-lactamas"/>
</dbReference>
<dbReference type="InterPro" id="IPR041712">
    <property type="entry name" value="DHPS-like_MBL-fold"/>
</dbReference>
<dbReference type="InterPro" id="IPR036866">
    <property type="entry name" value="RibonucZ/Hydroxyglut_hydro"/>
</dbReference>
<dbReference type="Gene3D" id="3.60.15.10">
    <property type="entry name" value="Ribonuclease Z/Hydroxyacylglutathione hydrolase-like"/>
    <property type="match status" value="1"/>
</dbReference>
<feature type="domain" description="Metallo-beta-lactamase" evidence="1">
    <location>
        <begin position="61"/>
        <end position="123"/>
    </location>
</feature>
<dbReference type="PANTHER" id="PTHR13754:SF13">
    <property type="entry name" value="METALLO-BETA-LACTAMASE SUPERFAMILY PROTEIN (AFU_ORTHOLOGUE AFUA_3G07630)"/>
    <property type="match status" value="1"/>
</dbReference>
<dbReference type="InterPro" id="IPR052926">
    <property type="entry name" value="Metallo-beta-lactamase_dom"/>
</dbReference>
<name>A0A6J6C5J5_9ZZZZ</name>
<accession>A0A6J6C5J5</accession>
<gene>
    <name evidence="2" type="ORF">UFOPK1440_00827</name>
</gene>
<dbReference type="PANTHER" id="PTHR13754">
    <property type="entry name" value="METALLO-BETA-LACTAMASE SUPERFAMILY PROTEIN"/>
    <property type="match status" value="1"/>
</dbReference>
<organism evidence="2">
    <name type="scientific">freshwater metagenome</name>
    <dbReference type="NCBI Taxonomy" id="449393"/>
    <lineage>
        <taxon>unclassified sequences</taxon>
        <taxon>metagenomes</taxon>
        <taxon>ecological metagenomes</taxon>
    </lineage>
</organism>
<dbReference type="Pfam" id="PF00753">
    <property type="entry name" value="Lactamase_B"/>
    <property type="match status" value="1"/>
</dbReference>
<dbReference type="CDD" id="cd07713">
    <property type="entry name" value="DHPS-like_MBL-fold"/>
    <property type="match status" value="1"/>
</dbReference>
<evidence type="ECO:0000313" key="2">
    <source>
        <dbReference type="EMBL" id="CAB4546552.1"/>
    </source>
</evidence>
<evidence type="ECO:0000259" key="1">
    <source>
        <dbReference type="Pfam" id="PF00753"/>
    </source>
</evidence>
<sequence length="331" mass="34856">MRLLSLAAAASLLLPVTGLTPTRAASRPQPVDHALARDVKVTVLSTMLAGNPNRGTGEWGYAALVEVDGRRWLFDTGARPETVLKNAAELGIDLSTITDVVITHNHDDHTGGLLTLRRAMQAKNPAALGRAHVARGIFWPRLNANGSDDNGLLKDRAAYEATGGVFVEHAAADELAPGVWFTGPVPRTFPERNWSGARVLKAPAGDLEDNVPEDASLVIDTADGLVLVSGCGHAGIVNTVTYAQRVVRDAPLHAAIGGFHLFNATDEQLEWTAGKLKEAGLTYLLGGHCTGIEAVYRIRARAGLTRKNAVVSAVGSSFTLGKGISALSIAS</sequence>